<evidence type="ECO:0000313" key="1">
    <source>
        <dbReference type="EMBL" id="KAA6367476.1"/>
    </source>
</evidence>
<dbReference type="Proteomes" id="UP000324800">
    <property type="component" value="Unassembled WGS sequence"/>
</dbReference>
<comment type="caution">
    <text evidence="1">The sequence shown here is derived from an EMBL/GenBank/DDBJ whole genome shotgun (WGS) entry which is preliminary data.</text>
</comment>
<proteinExistence type="predicted"/>
<evidence type="ECO:0000313" key="2">
    <source>
        <dbReference type="Proteomes" id="UP000324800"/>
    </source>
</evidence>
<name>A0A5J4U996_9EUKA</name>
<gene>
    <name evidence="1" type="ORF">EZS28_036997</name>
</gene>
<protein>
    <submittedName>
        <fullName evidence="1">Uncharacterized protein</fullName>
    </submittedName>
</protein>
<dbReference type="EMBL" id="SNRW01018294">
    <property type="protein sequence ID" value="KAA6367476.1"/>
    <property type="molecule type" value="Genomic_DNA"/>
</dbReference>
<accession>A0A5J4U996</accession>
<dbReference type="AlphaFoldDB" id="A0A5J4U996"/>
<sequence>MEIERISLYPEISTLVLFEVVEFAANEELVVQVNGEEENEVEAEVEGVIFYDDFGCAKGKVDQFYYPDDV</sequence>
<reference evidence="1 2" key="1">
    <citation type="submission" date="2019-03" db="EMBL/GenBank/DDBJ databases">
        <title>Single cell metagenomics reveals metabolic interactions within the superorganism composed of flagellate Streblomastix strix and complex community of Bacteroidetes bacteria on its surface.</title>
        <authorList>
            <person name="Treitli S.C."/>
            <person name="Kolisko M."/>
            <person name="Husnik F."/>
            <person name="Keeling P."/>
            <person name="Hampl V."/>
        </authorList>
    </citation>
    <scope>NUCLEOTIDE SEQUENCE [LARGE SCALE GENOMIC DNA]</scope>
    <source>
        <strain evidence="1">ST1C</strain>
    </source>
</reference>
<organism evidence="1 2">
    <name type="scientific">Streblomastix strix</name>
    <dbReference type="NCBI Taxonomy" id="222440"/>
    <lineage>
        <taxon>Eukaryota</taxon>
        <taxon>Metamonada</taxon>
        <taxon>Preaxostyla</taxon>
        <taxon>Oxymonadida</taxon>
        <taxon>Streblomastigidae</taxon>
        <taxon>Streblomastix</taxon>
    </lineage>
</organism>